<feature type="domain" description="PHD-type" evidence="6">
    <location>
        <begin position="351"/>
        <end position="459"/>
    </location>
</feature>
<dbReference type="PANTHER" id="PTHR14955:SF4">
    <property type="entry name" value="PHD-TYPE DOMAIN-CONTAINING PROTEIN"/>
    <property type="match status" value="1"/>
</dbReference>
<feature type="region of interest" description="Disordered" evidence="5">
    <location>
        <begin position="1"/>
        <end position="125"/>
    </location>
</feature>
<evidence type="ECO:0000256" key="5">
    <source>
        <dbReference type="SAM" id="MobiDB-lite"/>
    </source>
</evidence>
<dbReference type="PROSITE" id="PS51805">
    <property type="entry name" value="EPHD"/>
    <property type="match status" value="1"/>
</dbReference>
<protein>
    <submittedName>
        <fullName evidence="7">Transcription factor 20</fullName>
    </submittedName>
</protein>
<keyword evidence="2" id="KW-0479">Metal-binding</keyword>
<evidence type="ECO:0000259" key="6">
    <source>
        <dbReference type="PROSITE" id="PS51805"/>
    </source>
</evidence>
<evidence type="ECO:0000256" key="3">
    <source>
        <dbReference type="ARBA" id="ARBA00022771"/>
    </source>
</evidence>
<dbReference type="InterPro" id="IPR034732">
    <property type="entry name" value="EPHD"/>
</dbReference>
<keyword evidence="1" id="KW-0597">Phosphoprotein</keyword>
<dbReference type="Gene3D" id="3.30.40.10">
    <property type="entry name" value="Zinc/RING finger domain, C3HC4 (zinc finger)"/>
    <property type="match status" value="1"/>
</dbReference>
<feature type="compositionally biased region" description="Low complexity" evidence="5">
    <location>
        <begin position="339"/>
        <end position="358"/>
    </location>
</feature>
<dbReference type="EMBL" id="SEYY01020800">
    <property type="protein sequence ID" value="KAB7497007.1"/>
    <property type="molecule type" value="Genomic_DNA"/>
</dbReference>
<organism evidence="7 8">
    <name type="scientific">Armadillidium nasatum</name>
    <dbReference type="NCBI Taxonomy" id="96803"/>
    <lineage>
        <taxon>Eukaryota</taxon>
        <taxon>Metazoa</taxon>
        <taxon>Ecdysozoa</taxon>
        <taxon>Arthropoda</taxon>
        <taxon>Crustacea</taxon>
        <taxon>Multicrustacea</taxon>
        <taxon>Malacostraca</taxon>
        <taxon>Eumalacostraca</taxon>
        <taxon>Peracarida</taxon>
        <taxon>Isopoda</taxon>
        <taxon>Oniscidea</taxon>
        <taxon>Crinocheta</taxon>
        <taxon>Armadillidiidae</taxon>
        <taxon>Armadillidium</taxon>
    </lineage>
</organism>
<keyword evidence="4" id="KW-0862">Zinc</keyword>
<feature type="compositionally biased region" description="Basic residues" evidence="5">
    <location>
        <begin position="92"/>
        <end position="108"/>
    </location>
</feature>
<keyword evidence="3" id="KW-0863">Zinc-finger</keyword>
<dbReference type="InterPro" id="IPR052440">
    <property type="entry name" value="Trans_Reg/Chrom_Remod"/>
</dbReference>
<evidence type="ECO:0000256" key="2">
    <source>
        <dbReference type="ARBA" id="ARBA00022723"/>
    </source>
</evidence>
<feature type="compositionally biased region" description="Basic and acidic residues" evidence="5">
    <location>
        <begin position="109"/>
        <end position="125"/>
    </location>
</feature>
<feature type="region of interest" description="Disordered" evidence="5">
    <location>
        <begin position="256"/>
        <end position="277"/>
    </location>
</feature>
<feature type="compositionally biased region" description="Basic and acidic residues" evidence="5">
    <location>
        <begin position="70"/>
        <end position="80"/>
    </location>
</feature>
<evidence type="ECO:0000256" key="4">
    <source>
        <dbReference type="ARBA" id="ARBA00022833"/>
    </source>
</evidence>
<reference evidence="7 8" key="1">
    <citation type="journal article" date="2019" name="PLoS Biol.">
        <title>Sex chromosomes control vertical transmission of feminizing Wolbachia symbionts in an isopod.</title>
        <authorList>
            <person name="Becking T."/>
            <person name="Chebbi M.A."/>
            <person name="Giraud I."/>
            <person name="Moumen B."/>
            <person name="Laverre T."/>
            <person name="Caubet Y."/>
            <person name="Peccoud J."/>
            <person name="Gilbert C."/>
            <person name="Cordaux R."/>
        </authorList>
    </citation>
    <scope>NUCLEOTIDE SEQUENCE [LARGE SCALE GENOMIC DNA]</scope>
    <source>
        <strain evidence="7">ANa2</strain>
        <tissue evidence="7">Whole body excluding digestive tract and cuticle</tissue>
    </source>
</reference>
<comment type="caution">
    <text evidence="7">The sequence shown here is derived from an EMBL/GenBank/DDBJ whole genome shotgun (WGS) entry which is preliminary data.</text>
</comment>
<name>A0A5N5SSK7_9CRUS</name>
<evidence type="ECO:0000313" key="8">
    <source>
        <dbReference type="Proteomes" id="UP000326759"/>
    </source>
</evidence>
<dbReference type="PANTHER" id="PTHR14955">
    <property type="entry name" value="RETINOIC ACID INDUCED 1/TRANSCRIPTION FACTOR 20"/>
    <property type="match status" value="1"/>
</dbReference>
<dbReference type="Proteomes" id="UP000326759">
    <property type="component" value="Unassembled WGS sequence"/>
</dbReference>
<dbReference type="AlphaFoldDB" id="A0A5N5SSK7"/>
<dbReference type="InterPro" id="IPR013083">
    <property type="entry name" value="Znf_RING/FYVE/PHD"/>
</dbReference>
<dbReference type="GO" id="GO:0006357">
    <property type="term" value="P:regulation of transcription by RNA polymerase II"/>
    <property type="evidence" value="ECO:0007669"/>
    <property type="project" value="TreeGrafter"/>
</dbReference>
<dbReference type="GO" id="GO:0005634">
    <property type="term" value="C:nucleus"/>
    <property type="evidence" value="ECO:0007669"/>
    <property type="project" value="TreeGrafter"/>
</dbReference>
<accession>A0A5N5SSK7</accession>
<evidence type="ECO:0000256" key="1">
    <source>
        <dbReference type="ARBA" id="ARBA00022553"/>
    </source>
</evidence>
<dbReference type="GO" id="GO:0008270">
    <property type="term" value="F:zinc ion binding"/>
    <property type="evidence" value="ECO:0007669"/>
    <property type="project" value="UniProtKB-KW"/>
</dbReference>
<keyword evidence="8" id="KW-1185">Reference proteome</keyword>
<feature type="region of interest" description="Disordered" evidence="5">
    <location>
        <begin position="300"/>
        <end position="358"/>
    </location>
</feature>
<proteinExistence type="predicted"/>
<evidence type="ECO:0000313" key="7">
    <source>
        <dbReference type="EMBL" id="KAB7497007.1"/>
    </source>
</evidence>
<dbReference type="Pfam" id="PF13771">
    <property type="entry name" value="zf-HC5HC2H"/>
    <property type="match status" value="1"/>
</dbReference>
<dbReference type="OrthoDB" id="10029243at2759"/>
<sequence length="474" mass="51746">MSSAESTPRLRRSRRSSNNPRIDAQGSPTSSPSELKAFSPGDRTEEIQARVFDNRVPPSHDTTIDSDDLDPSKTHTEESSIHSSGQSESNQKKRKTSFKKKKGKSHVKRSVDCKKEESKRKSEESKFDRRGPIVKCLGREGPELETILNAPDREEEDIEKNKRVSNPFYVDLEAQAKSAKIGFNSTLHNNYDAFNKDLSWFCAFCKNYSHYRTLGDLFGPFFIKGLKLVKKTYPEVVEGQVVEIALSPTPSYMDGGVASLSSRHKSRRTPKHDASFSSDVSLEAKRLEIGSCSPPSRFVPSATPARMLGRGGCTPNSPRVPLHSPLRGVPPSSSQLGGTNNAPPTSSSSSSATNLAISSSEATTTSSAEVSLPAGTECWVHDACALWASGITVVNSKLCGLEEAVIAAQESFCYHCGETGATVCCLGRGCNLIAHIPCARLFLWSLDLRTFRSFCPKHIPPTPSPSSPNKLFFK</sequence>
<gene>
    <name evidence="7" type="primary">Tcf20</name>
    <name evidence="7" type="ORF">Anas_09806</name>
</gene>